<dbReference type="SUPFAM" id="SSF51445">
    <property type="entry name" value="(Trans)glycosidases"/>
    <property type="match status" value="2"/>
</dbReference>
<evidence type="ECO:0000256" key="5">
    <source>
        <dbReference type="ARBA" id="ARBA00012658"/>
    </source>
</evidence>
<comment type="catalytic activity">
    <reaction evidence="11">
        <text>an N-acyl-1-beta-D-glucosyl-15-methylhexadecasphing-4-enine + H2O = an N-acyl-15-methylhexadecasphing-4-enine + D-glucose</text>
        <dbReference type="Rhea" id="RHEA:34755"/>
        <dbReference type="ChEBI" id="CHEBI:4167"/>
        <dbReference type="ChEBI" id="CHEBI:15377"/>
        <dbReference type="ChEBI" id="CHEBI:70815"/>
        <dbReference type="ChEBI" id="CHEBI:70846"/>
    </reaction>
    <physiologicalReaction direction="left-to-right" evidence="11">
        <dbReference type="Rhea" id="RHEA:34756"/>
    </physiologicalReaction>
</comment>
<name>A0A7R9I5R9_9NEOP</name>
<dbReference type="GO" id="GO:0005764">
    <property type="term" value="C:lysosome"/>
    <property type="evidence" value="ECO:0007669"/>
    <property type="project" value="UniProtKB-ARBA"/>
</dbReference>
<evidence type="ECO:0000256" key="3">
    <source>
        <dbReference type="ARBA" id="ARBA00004991"/>
    </source>
</evidence>
<proteinExistence type="inferred from homology"/>
<dbReference type="GO" id="GO:0016241">
    <property type="term" value="P:regulation of macroautophagy"/>
    <property type="evidence" value="ECO:0007669"/>
    <property type="project" value="UniProtKB-ARBA"/>
</dbReference>
<dbReference type="PRINTS" id="PR00843">
    <property type="entry name" value="GLHYDRLASE30"/>
</dbReference>
<dbReference type="AlphaFoldDB" id="A0A7R9I5R9"/>
<comment type="pathway">
    <text evidence="3">Sphingolipid metabolism.</text>
</comment>
<dbReference type="GO" id="GO:0005102">
    <property type="term" value="F:signaling receptor binding"/>
    <property type="evidence" value="ECO:0007669"/>
    <property type="project" value="UniProtKB-ARBA"/>
</dbReference>
<feature type="domain" description="Glycosyl hydrolase family 30 TIM-barrel" evidence="13">
    <location>
        <begin position="429"/>
        <end position="772"/>
    </location>
</feature>
<dbReference type="GO" id="GO:0006066">
    <property type="term" value="P:alcohol metabolic process"/>
    <property type="evidence" value="ECO:0007669"/>
    <property type="project" value="UniProtKB-ARBA"/>
</dbReference>
<evidence type="ECO:0000256" key="7">
    <source>
        <dbReference type="ARBA" id="ARBA00022801"/>
    </source>
</evidence>
<dbReference type="PANTHER" id="PTHR11069">
    <property type="entry name" value="GLUCOSYLCERAMIDASE"/>
    <property type="match status" value="1"/>
</dbReference>
<comment type="similarity">
    <text evidence="4 12">Belongs to the glycosyl hydrolase 30 family.</text>
</comment>
<evidence type="ECO:0000256" key="1">
    <source>
        <dbReference type="ARBA" id="ARBA00001013"/>
    </source>
</evidence>
<keyword evidence="6" id="KW-0732">Signal</keyword>
<dbReference type="GO" id="GO:0006680">
    <property type="term" value="P:glucosylceramide catabolic process"/>
    <property type="evidence" value="ECO:0007669"/>
    <property type="project" value="TreeGrafter"/>
</dbReference>
<dbReference type="EMBL" id="OD569043">
    <property type="protein sequence ID" value="CAD7447607.1"/>
    <property type="molecule type" value="Genomic_DNA"/>
</dbReference>
<keyword evidence="8 12" id="KW-0746">Sphingolipid metabolism</keyword>
<evidence type="ECO:0000256" key="4">
    <source>
        <dbReference type="ARBA" id="ARBA00005382"/>
    </source>
</evidence>
<dbReference type="Pfam" id="PF17189">
    <property type="entry name" value="Glyco_hydro_30C"/>
    <property type="match status" value="2"/>
</dbReference>
<evidence type="ECO:0000256" key="10">
    <source>
        <dbReference type="ARBA" id="ARBA00050474"/>
    </source>
</evidence>
<dbReference type="GO" id="GO:0032006">
    <property type="term" value="P:regulation of TOR signaling"/>
    <property type="evidence" value="ECO:0007669"/>
    <property type="project" value="UniProtKB-ARBA"/>
</dbReference>
<dbReference type="Gene3D" id="3.20.20.80">
    <property type="entry name" value="Glycosidases"/>
    <property type="match status" value="2"/>
</dbReference>
<keyword evidence="7 12" id="KW-0378">Hydrolase</keyword>
<dbReference type="GO" id="GO:0008202">
    <property type="term" value="P:steroid metabolic process"/>
    <property type="evidence" value="ECO:0007669"/>
    <property type="project" value="UniProtKB-ARBA"/>
</dbReference>
<comment type="catalytic activity">
    <reaction evidence="10">
        <text>a beta-D-glucosylceramide + H2O = an N-acyl-sphingoid base + D-glucose</text>
        <dbReference type="Rhea" id="RHEA:81447"/>
        <dbReference type="ChEBI" id="CHEBI:4167"/>
        <dbReference type="ChEBI" id="CHEBI:15377"/>
        <dbReference type="ChEBI" id="CHEBI:83264"/>
        <dbReference type="ChEBI" id="CHEBI:83273"/>
    </reaction>
    <physiologicalReaction direction="left-to-right" evidence="10">
        <dbReference type="Rhea" id="RHEA:81448"/>
    </physiologicalReaction>
</comment>
<gene>
    <name evidence="15" type="ORF">TBIB3V08_LOCUS9917</name>
</gene>
<feature type="domain" description="Glycosyl hydrolase family 30 beta sandwich" evidence="14">
    <location>
        <begin position="330"/>
        <end position="389"/>
    </location>
</feature>
<protein>
    <recommendedName>
        <fullName evidence="5 12">Glucosylceramidase</fullName>
        <ecNumber evidence="5 12">3.2.1.45</ecNumber>
    </recommendedName>
</protein>
<comment type="catalytic activity">
    <reaction evidence="1">
        <text>a beta-D-glucosyl-(1&lt;-&gt;1')-N-acylsphing-4-enine + H2O = an N-acylsphing-4-enine + D-glucose</text>
        <dbReference type="Rhea" id="RHEA:13269"/>
        <dbReference type="ChEBI" id="CHEBI:4167"/>
        <dbReference type="ChEBI" id="CHEBI:15377"/>
        <dbReference type="ChEBI" id="CHEBI:22801"/>
        <dbReference type="ChEBI" id="CHEBI:52639"/>
        <dbReference type="EC" id="3.2.1.45"/>
    </reaction>
    <physiologicalReaction direction="left-to-right" evidence="1">
        <dbReference type="Rhea" id="RHEA:13270"/>
    </physiologicalReaction>
</comment>
<evidence type="ECO:0000259" key="14">
    <source>
        <dbReference type="Pfam" id="PF17189"/>
    </source>
</evidence>
<dbReference type="GO" id="GO:0007040">
    <property type="term" value="P:lysosome organization"/>
    <property type="evidence" value="ECO:0007669"/>
    <property type="project" value="UniProtKB-ARBA"/>
</dbReference>
<dbReference type="GO" id="GO:0010605">
    <property type="term" value="P:negative regulation of macromolecule metabolic process"/>
    <property type="evidence" value="ECO:0007669"/>
    <property type="project" value="UniProtKB-ARBA"/>
</dbReference>
<dbReference type="InterPro" id="IPR017853">
    <property type="entry name" value="GH"/>
</dbReference>
<dbReference type="GO" id="GO:0006914">
    <property type="term" value="P:autophagy"/>
    <property type="evidence" value="ECO:0007669"/>
    <property type="project" value="UniProtKB-ARBA"/>
</dbReference>
<evidence type="ECO:0000256" key="12">
    <source>
        <dbReference type="RuleBase" id="RU361188"/>
    </source>
</evidence>
<dbReference type="Pfam" id="PF02055">
    <property type="entry name" value="Glyco_hydro_30"/>
    <property type="match status" value="2"/>
</dbReference>
<evidence type="ECO:0000256" key="8">
    <source>
        <dbReference type="ARBA" id="ARBA00022919"/>
    </source>
</evidence>
<comment type="pathway">
    <text evidence="2">Lipid metabolism; sphingolipid metabolism.</text>
</comment>
<accession>A0A7R9I5R9</accession>
<dbReference type="GO" id="GO:0004348">
    <property type="term" value="F:glucosylceramidase activity"/>
    <property type="evidence" value="ECO:0007669"/>
    <property type="project" value="UniProtKB-EC"/>
</dbReference>
<evidence type="ECO:0000256" key="9">
    <source>
        <dbReference type="ARBA" id="ARBA00023098"/>
    </source>
</evidence>
<dbReference type="GO" id="GO:0030163">
    <property type="term" value="P:protein catabolic process"/>
    <property type="evidence" value="ECO:0007669"/>
    <property type="project" value="UniProtKB-ARBA"/>
</dbReference>
<organism evidence="15">
    <name type="scientific">Timema bartmani</name>
    <dbReference type="NCBI Taxonomy" id="61472"/>
    <lineage>
        <taxon>Eukaryota</taxon>
        <taxon>Metazoa</taxon>
        <taxon>Ecdysozoa</taxon>
        <taxon>Arthropoda</taxon>
        <taxon>Hexapoda</taxon>
        <taxon>Insecta</taxon>
        <taxon>Pterygota</taxon>
        <taxon>Neoptera</taxon>
        <taxon>Polyneoptera</taxon>
        <taxon>Phasmatodea</taxon>
        <taxon>Timematodea</taxon>
        <taxon>Timematoidea</taxon>
        <taxon>Timematidae</taxon>
        <taxon>Timema</taxon>
    </lineage>
</organism>
<evidence type="ECO:0000256" key="2">
    <source>
        <dbReference type="ARBA" id="ARBA00004760"/>
    </source>
</evidence>
<sequence length="840" mass="95866">MTVIVQVVYEKIAYFSPEGLEYSFVRVPIGGSDFSTHYYAYDDVVNDSILRYFNLTEEDYLLKIPNIKRAQSLSNGKVKLFTTAWSAPDWMKNIQTNGRSSLKPEYYQLWADYYIKFLDAYAAEDIRFWGLTPQNEPSHGNLFYSGFNSMGWTADQQLEWVVGNLAPNLEENGYSNLELMILDDQRIFLNAWVDTIFQNETANKVTSGVAIHWYLDFISSANHLDTAHEAFPDKFLLYTEACITHISTQVPVYLGSWNRGERYMSSIIEVTNHWVTGWVDWNLVLDLDGGPNWANNTVDAPIIVNATADEFYKQPMFYALAHFSKFVPPGSVHIGLETENNSNFIENVAFVTEDGLKVIILQNKGYTNQSVVIRDVDKEYVVDFVPDKSKLQEKKRIPTNVLEWSLVRRMDIANATYFQVNKNLTYQQILGFGGAMTDSAAININSLSEETQNRLLSAYFSPEGITYSFIRVPMGGADFSTHYYAYDDVLNDSTLEHFNLTEEDYLFKIPNIKRAQSLSNVQLKLFTTAWSAPDWMKNIQADGMSSLKPEYYQLWADYYVKFLDAYVEEDVHFWGLTPQNEPSHGSLLYNGFNSMGWTAEQQMEWVVGNLAPTLEKNGYSDLELMVLDDQRLFLTDWVDTLFKNETINQLASGVAIHWYMDAYSSVNNLDTVHEAFPDKFLLYTEASNLHSSREAPVFLGSWSRGEAYMSSIIEVTNHWVTGWVDWNLALDLDGGPNWANNTVDSPIIVNATADEFYKQPMFYALAHFSKFVPPGSVRIGLETENSNSIENVAFLTEDGIKVIILQNKKSTDQQVVIRDAEKGDVFVDVPARSMHTIICI</sequence>
<dbReference type="PANTHER" id="PTHR11069:SF23">
    <property type="entry name" value="LYSOSOMAL ACID GLUCOSYLCERAMIDASE"/>
    <property type="match status" value="1"/>
</dbReference>
<dbReference type="GO" id="GO:0042391">
    <property type="term" value="P:regulation of membrane potential"/>
    <property type="evidence" value="ECO:0007669"/>
    <property type="project" value="UniProtKB-ARBA"/>
</dbReference>
<dbReference type="EC" id="3.2.1.45" evidence="5 12"/>
<dbReference type="InterPro" id="IPR033453">
    <property type="entry name" value="Glyco_hydro_30_TIM-barrel"/>
</dbReference>
<dbReference type="InterPro" id="IPR033452">
    <property type="entry name" value="GH30_C"/>
</dbReference>
<feature type="domain" description="Glycosyl hydrolase family 30 TIM-barrel" evidence="13">
    <location>
        <begin position="13"/>
        <end position="327"/>
    </location>
</feature>
<feature type="domain" description="Glycosyl hydrolase family 30 beta sandwich" evidence="14">
    <location>
        <begin position="775"/>
        <end position="837"/>
    </location>
</feature>
<dbReference type="GO" id="GO:0051246">
    <property type="term" value="P:regulation of protein metabolic process"/>
    <property type="evidence" value="ECO:0007669"/>
    <property type="project" value="UniProtKB-ARBA"/>
</dbReference>
<evidence type="ECO:0000256" key="6">
    <source>
        <dbReference type="ARBA" id="ARBA00022729"/>
    </source>
</evidence>
<evidence type="ECO:0000256" key="11">
    <source>
        <dbReference type="ARBA" id="ARBA00051345"/>
    </source>
</evidence>
<reference evidence="15" key="1">
    <citation type="submission" date="2020-11" db="EMBL/GenBank/DDBJ databases">
        <authorList>
            <person name="Tran Van P."/>
        </authorList>
    </citation>
    <scope>NUCLEOTIDE SEQUENCE</scope>
</reference>
<keyword evidence="9 12" id="KW-0443">Lipid metabolism</keyword>
<evidence type="ECO:0000313" key="15">
    <source>
        <dbReference type="EMBL" id="CAD7447607.1"/>
    </source>
</evidence>
<dbReference type="GO" id="GO:0005774">
    <property type="term" value="C:vacuolar membrane"/>
    <property type="evidence" value="ECO:0007669"/>
    <property type="project" value="UniProtKB-ARBA"/>
</dbReference>
<dbReference type="FunFam" id="3.20.20.80:FF:000030">
    <property type="entry name" value="Lysosomal acid glucosylceramidase"/>
    <property type="match status" value="2"/>
</dbReference>
<evidence type="ECO:0000259" key="13">
    <source>
        <dbReference type="Pfam" id="PF02055"/>
    </source>
</evidence>
<dbReference type="GO" id="GO:0016758">
    <property type="term" value="F:hexosyltransferase activity"/>
    <property type="evidence" value="ECO:0007669"/>
    <property type="project" value="UniProtKB-ARBA"/>
</dbReference>
<dbReference type="InterPro" id="IPR001139">
    <property type="entry name" value="Glyco_hydro_30"/>
</dbReference>
<keyword evidence="12" id="KW-0326">Glycosidase</keyword>